<gene>
    <name evidence="1" type="ORF">AFUS01_LOCUS26627</name>
</gene>
<reference evidence="1" key="1">
    <citation type="submission" date="2021-06" db="EMBL/GenBank/DDBJ databases">
        <authorList>
            <person name="Hodson N. C."/>
            <person name="Mongue J. A."/>
            <person name="Jaron S. K."/>
        </authorList>
    </citation>
    <scope>NUCLEOTIDE SEQUENCE</scope>
</reference>
<dbReference type="AlphaFoldDB" id="A0A8J2PCB8"/>
<evidence type="ECO:0000313" key="1">
    <source>
        <dbReference type="EMBL" id="CAG7815983.1"/>
    </source>
</evidence>
<proteinExistence type="predicted"/>
<protein>
    <submittedName>
        <fullName evidence="1">Uncharacterized protein</fullName>
    </submittedName>
</protein>
<name>A0A8J2PCB8_9HEXA</name>
<evidence type="ECO:0000313" key="2">
    <source>
        <dbReference type="Proteomes" id="UP000708208"/>
    </source>
</evidence>
<organism evidence="1 2">
    <name type="scientific">Allacma fusca</name>
    <dbReference type="NCBI Taxonomy" id="39272"/>
    <lineage>
        <taxon>Eukaryota</taxon>
        <taxon>Metazoa</taxon>
        <taxon>Ecdysozoa</taxon>
        <taxon>Arthropoda</taxon>
        <taxon>Hexapoda</taxon>
        <taxon>Collembola</taxon>
        <taxon>Symphypleona</taxon>
        <taxon>Sminthuridae</taxon>
        <taxon>Allacma</taxon>
    </lineage>
</organism>
<dbReference type="EMBL" id="CAJVCH010358098">
    <property type="protein sequence ID" value="CAG7815983.1"/>
    <property type="molecule type" value="Genomic_DNA"/>
</dbReference>
<dbReference type="Proteomes" id="UP000708208">
    <property type="component" value="Unassembled WGS sequence"/>
</dbReference>
<accession>A0A8J2PCB8</accession>
<comment type="caution">
    <text evidence="1">The sequence shown here is derived from an EMBL/GenBank/DDBJ whole genome shotgun (WGS) entry which is preliminary data.</text>
</comment>
<keyword evidence="2" id="KW-1185">Reference proteome</keyword>
<sequence length="83" mass="9468">MYSIEHWMVIFPNICPGRNVVTSWILIVKLRRTGRFAGIRGVRSPLLHVTPMLGPNGHYVQSAACHFFMNHNVFVAYATTVLR</sequence>